<feature type="non-terminal residue" evidence="1">
    <location>
        <position position="1"/>
    </location>
</feature>
<keyword evidence="2" id="KW-1185">Reference proteome</keyword>
<reference evidence="1" key="1">
    <citation type="submission" date="2021-06" db="EMBL/GenBank/DDBJ databases">
        <authorList>
            <person name="Hodson N. C."/>
            <person name="Mongue J. A."/>
            <person name="Jaron S. K."/>
        </authorList>
    </citation>
    <scope>NUCLEOTIDE SEQUENCE</scope>
</reference>
<dbReference type="EMBL" id="CAJVCH010570579">
    <property type="protein sequence ID" value="CAG7835294.1"/>
    <property type="molecule type" value="Genomic_DNA"/>
</dbReference>
<name>A0A8J2LN46_9HEXA</name>
<dbReference type="AlphaFoldDB" id="A0A8J2LN46"/>
<comment type="caution">
    <text evidence="1">The sequence shown here is derived from an EMBL/GenBank/DDBJ whole genome shotgun (WGS) entry which is preliminary data.</text>
</comment>
<dbReference type="Proteomes" id="UP000708208">
    <property type="component" value="Unassembled WGS sequence"/>
</dbReference>
<sequence>EDLFCLRVFDNAPVGVRHPGIPCAGYSIPVKTLNWALYLHDCAEKKLVFLDQFAGNSHSQKFRRAARAPSFVKGRDIGKIRI</sequence>
<proteinExistence type="predicted"/>
<evidence type="ECO:0000313" key="1">
    <source>
        <dbReference type="EMBL" id="CAG7835294.1"/>
    </source>
</evidence>
<accession>A0A8J2LN46</accession>
<organism evidence="1 2">
    <name type="scientific">Allacma fusca</name>
    <dbReference type="NCBI Taxonomy" id="39272"/>
    <lineage>
        <taxon>Eukaryota</taxon>
        <taxon>Metazoa</taxon>
        <taxon>Ecdysozoa</taxon>
        <taxon>Arthropoda</taxon>
        <taxon>Hexapoda</taxon>
        <taxon>Collembola</taxon>
        <taxon>Symphypleona</taxon>
        <taxon>Sminthuridae</taxon>
        <taxon>Allacma</taxon>
    </lineage>
</organism>
<evidence type="ECO:0000313" key="2">
    <source>
        <dbReference type="Proteomes" id="UP000708208"/>
    </source>
</evidence>
<gene>
    <name evidence="1" type="ORF">AFUS01_LOCUS44683</name>
</gene>
<protein>
    <submittedName>
        <fullName evidence="1">Uncharacterized protein</fullName>
    </submittedName>
</protein>